<dbReference type="PANTHER" id="PTHR47938">
    <property type="entry name" value="RESPIRATORY COMPLEX I CHAPERONE (CIA84), PUTATIVE (AFU_ORTHOLOGUE AFUA_2G06020)-RELATED"/>
    <property type="match status" value="1"/>
</dbReference>
<reference evidence="4 5" key="1">
    <citation type="submission" date="2023-10" db="EMBL/GenBank/DDBJ databases">
        <title>Chromosome-scale genome assembly provides insights into flower coloration mechanisms of Canna indica.</title>
        <authorList>
            <person name="Li C."/>
        </authorList>
    </citation>
    <scope>NUCLEOTIDE SEQUENCE [LARGE SCALE GENOMIC DNA]</scope>
    <source>
        <tissue evidence="4">Flower</tissue>
    </source>
</reference>
<dbReference type="GO" id="GO:0003729">
    <property type="term" value="F:mRNA binding"/>
    <property type="evidence" value="ECO:0007669"/>
    <property type="project" value="TreeGrafter"/>
</dbReference>
<dbReference type="Gene3D" id="1.25.40.10">
    <property type="entry name" value="Tetratricopeptide repeat domain"/>
    <property type="match status" value="3"/>
</dbReference>
<dbReference type="Pfam" id="PF13041">
    <property type="entry name" value="PPR_2"/>
    <property type="match status" value="2"/>
</dbReference>
<dbReference type="InterPro" id="IPR002885">
    <property type="entry name" value="PPR_rpt"/>
</dbReference>
<evidence type="ECO:0000256" key="3">
    <source>
        <dbReference type="PROSITE-ProRule" id="PRU00708"/>
    </source>
</evidence>
<name>A0AAQ3Q4P6_9LILI</name>
<comment type="similarity">
    <text evidence="1">Belongs to the PPR family. P subfamily.</text>
</comment>
<dbReference type="AlphaFoldDB" id="A0AAQ3Q4P6"/>
<dbReference type="NCBIfam" id="TIGR00756">
    <property type="entry name" value="PPR"/>
    <property type="match status" value="4"/>
</dbReference>
<dbReference type="Pfam" id="PF01535">
    <property type="entry name" value="PPR"/>
    <property type="match status" value="2"/>
</dbReference>
<evidence type="ECO:0000313" key="5">
    <source>
        <dbReference type="Proteomes" id="UP001327560"/>
    </source>
</evidence>
<dbReference type="Proteomes" id="UP001327560">
    <property type="component" value="Chromosome 2"/>
</dbReference>
<dbReference type="PROSITE" id="PS51375">
    <property type="entry name" value="PPR"/>
    <property type="match status" value="5"/>
</dbReference>
<keyword evidence="2" id="KW-0677">Repeat</keyword>
<feature type="repeat" description="PPR" evidence="3">
    <location>
        <begin position="293"/>
        <end position="327"/>
    </location>
</feature>
<evidence type="ECO:0000256" key="1">
    <source>
        <dbReference type="ARBA" id="ARBA00007626"/>
    </source>
</evidence>
<dbReference type="InterPro" id="IPR011990">
    <property type="entry name" value="TPR-like_helical_dom_sf"/>
</dbReference>
<keyword evidence="5" id="KW-1185">Reference proteome</keyword>
<organism evidence="4 5">
    <name type="scientific">Canna indica</name>
    <name type="common">Indian-shot</name>
    <dbReference type="NCBI Taxonomy" id="4628"/>
    <lineage>
        <taxon>Eukaryota</taxon>
        <taxon>Viridiplantae</taxon>
        <taxon>Streptophyta</taxon>
        <taxon>Embryophyta</taxon>
        <taxon>Tracheophyta</taxon>
        <taxon>Spermatophyta</taxon>
        <taxon>Magnoliopsida</taxon>
        <taxon>Liliopsida</taxon>
        <taxon>Zingiberales</taxon>
        <taxon>Cannaceae</taxon>
        <taxon>Canna</taxon>
    </lineage>
</organism>
<dbReference type="PANTHER" id="PTHR47938:SF11">
    <property type="entry name" value="PENTACOTRIPEPTIDE-REPEAT REGION OF PRORP DOMAIN-CONTAINING PROTEIN"/>
    <property type="match status" value="1"/>
</dbReference>
<protein>
    <recommendedName>
        <fullName evidence="6">Pentatricopeptide repeat-containing protein</fullName>
    </recommendedName>
</protein>
<evidence type="ECO:0000256" key="2">
    <source>
        <dbReference type="ARBA" id="ARBA00022737"/>
    </source>
</evidence>
<feature type="repeat" description="PPR" evidence="3">
    <location>
        <begin position="503"/>
        <end position="537"/>
    </location>
</feature>
<sequence length="569" mass="65538">MVLQLFQWLDSGVRQTTVSGRISRFVSAFCNFIGRESRSEFSVPRYQLKKFSTPSTISSWESQVELSSITSRCQRLTLHCQIHTSSCQAHGIRNKWNFRNYSRRRKRQLKTIDNSVPENVLVRSVVTILKKTDKWDPLLDELCDACNSKITPSVAVQVLKRIKKPAIAFKFFDWLEDLEGFEHDSLSYSAILAIITRDCNPLHASIADSLLHKKIHLGFDVAPADYDFVLCQWACVGRSDKGLFLLNEMTNRGFNPSITSCSILLEELLQSKEEELGWLLFHQVLNKKIDALGTETFNVVMKMLCKKGRMEEALELFSRMKVEDCVPDLDTFNILIKGCCEKGDAEMVFHLFKHMLEIKVKPDSYTVCLLIKELCKQGRPDYGNALFNHMRNVGWLDRKFVYAELVESLCNYGWWLKALKIFIKMVRRGHHPSSSHYSNLMRHLIMGSKLNEAFKLKDFILKKGFLPEIKVYNGLINGLCLIGRMEMVEELILELNDKQIKLNWGTYNAVLRGYCLSRNVTAVLAYIDKIKREGWEPDLESCNSLLTYLSTEGKVGEALELKNHIETRD</sequence>
<feature type="repeat" description="PPR" evidence="3">
    <location>
        <begin position="328"/>
        <end position="362"/>
    </location>
</feature>
<feature type="repeat" description="PPR" evidence="3">
    <location>
        <begin position="363"/>
        <end position="397"/>
    </location>
</feature>
<dbReference type="EMBL" id="CP136891">
    <property type="protein sequence ID" value="WOK98490.1"/>
    <property type="molecule type" value="Genomic_DNA"/>
</dbReference>
<accession>A0AAQ3Q4P6</accession>
<proteinExistence type="inferred from homology"/>
<gene>
    <name evidence="4" type="ORF">Cni_G07202</name>
</gene>
<feature type="repeat" description="PPR" evidence="3">
    <location>
        <begin position="398"/>
        <end position="432"/>
    </location>
</feature>
<evidence type="ECO:0000313" key="4">
    <source>
        <dbReference type="EMBL" id="WOK98490.1"/>
    </source>
</evidence>
<evidence type="ECO:0008006" key="6">
    <source>
        <dbReference type="Google" id="ProtNLM"/>
    </source>
</evidence>